<gene>
    <name evidence="1" type="ORF">SH601_07360</name>
</gene>
<sequence length="131" mass="15181">MQKVILFDGVCNLCSSSVQFIIKRDPTGTFQFASLQSEVAQQLLQERHISTHLDTIILIEGERVYTKSTAVLKIAGQLQGAYKLFAIFRIVPRPIRDVVYQFIAKKRYRWFGKQEQCMVPSPDIRQRFLDN</sequence>
<keyword evidence="2" id="KW-1185">Reference proteome</keyword>
<protein>
    <submittedName>
        <fullName evidence="1">Thiol-disulfide oxidoreductase DCC family protein</fullName>
    </submittedName>
</protein>
<accession>A0ACC6M4G7</accession>
<evidence type="ECO:0000313" key="2">
    <source>
        <dbReference type="Proteomes" id="UP001277972"/>
    </source>
</evidence>
<reference evidence="1" key="1">
    <citation type="submission" date="2023-11" db="EMBL/GenBank/DDBJ databases">
        <title>Gracilibacillus pellucida a moderately halophilic bacterium isolated from saline soil in Xinjiang province.</title>
        <authorList>
            <person name="Zhang Z."/>
            <person name="Tan F."/>
            <person name="Wang Y."/>
            <person name="Xia M."/>
        </authorList>
    </citation>
    <scope>NUCLEOTIDE SEQUENCE</scope>
    <source>
        <strain evidence="1">S3-1-1</strain>
    </source>
</reference>
<proteinExistence type="predicted"/>
<evidence type="ECO:0000313" key="1">
    <source>
        <dbReference type="EMBL" id="MDX8045806.1"/>
    </source>
</evidence>
<dbReference type="EMBL" id="JAWZSR010000003">
    <property type="protein sequence ID" value="MDX8045806.1"/>
    <property type="molecule type" value="Genomic_DNA"/>
</dbReference>
<dbReference type="Proteomes" id="UP001277972">
    <property type="component" value="Unassembled WGS sequence"/>
</dbReference>
<name>A0ACC6M4G7_9BACI</name>
<comment type="caution">
    <text evidence="1">The sequence shown here is derived from an EMBL/GenBank/DDBJ whole genome shotgun (WGS) entry which is preliminary data.</text>
</comment>
<organism evidence="1 2">
    <name type="scientific">Gracilibacillus pellucidus</name>
    <dbReference type="NCBI Taxonomy" id="3095368"/>
    <lineage>
        <taxon>Bacteria</taxon>
        <taxon>Bacillati</taxon>
        <taxon>Bacillota</taxon>
        <taxon>Bacilli</taxon>
        <taxon>Bacillales</taxon>
        <taxon>Bacillaceae</taxon>
        <taxon>Gracilibacillus</taxon>
    </lineage>
</organism>